<dbReference type="AlphaFoldDB" id="A0A172QUQ2"/>
<dbReference type="KEGG" id="ccjz:ccrud_09570"/>
<evidence type="ECO:0000256" key="1">
    <source>
        <dbReference type="ARBA" id="ARBA00004651"/>
    </source>
</evidence>
<gene>
    <name evidence="10" type="ORF">ccrud_09570</name>
</gene>
<feature type="transmembrane region" description="Helical" evidence="8">
    <location>
        <begin position="65"/>
        <end position="80"/>
    </location>
</feature>
<evidence type="ECO:0000256" key="7">
    <source>
        <dbReference type="SAM" id="MobiDB-lite"/>
    </source>
</evidence>
<evidence type="ECO:0000259" key="9">
    <source>
        <dbReference type="Pfam" id="PF01757"/>
    </source>
</evidence>
<feature type="transmembrane region" description="Helical" evidence="8">
    <location>
        <begin position="275"/>
        <end position="293"/>
    </location>
</feature>
<dbReference type="STRING" id="1652495.ccrud_09570"/>
<keyword evidence="5 8" id="KW-1133">Transmembrane helix</keyword>
<feature type="transmembrane region" description="Helical" evidence="8">
    <location>
        <begin position="313"/>
        <end position="332"/>
    </location>
</feature>
<dbReference type="PANTHER" id="PTHR40074">
    <property type="entry name" value="O-ACETYLTRANSFERASE WECH"/>
    <property type="match status" value="1"/>
</dbReference>
<feature type="transmembrane region" description="Helical" evidence="8">
    <location>
        <begin position="129"/>
        <end position="151"/>
    </location>
</feature>
<accession>A0A172QUQ2</accession>
<feature type="transmembrane region" description="Helical" evidence="8">
    <location>
        <begin position="158"/>
        <end position="174"/>
    </location>
</feature>
<dbReference type="Proteomes" id="UP000076929">
    <property type="component" value="Chromosome"/>
</dbReference>
<comment type="subcellular location">
    <subcellularLocation>
        <location evidence="1">Cell membrane</location>
        <topology evidence="1">Multi-pass membrane protein</topology>
    </subcellularLocation>
</comment>
<feature type="transmembrane region" description="Helical" evidence="8">
    <location>
        <begin position="92"/>
        <end position="109"/>
    </location>
</feature>
<dbReference type="InterPro" id="IPR002656">
    <property type="entry name" value="Acyl_transf_3_dom"/>
</dbReference>
<comment type="similarity">
    <text evidence="2">Belongs to the acyltransferase 3 family.</text>
</comment>
<dbReference type="EMBL" id="CP015622">
    <property type="protein sequence ID" value="ANE04423.1"/>
    <property type="molecule type" value="Genomic_DNA"/>
</dbReference>
<evidence type="ECO:0000256" key="5">
    <source>
        <dbReference type="ARBA" id="ARBA00022989"/>
    </source>
</evidence>
<evidence type="ECO:0000313" key="10">
    <source>
        <dbReference type="EMBL" id="ANE04423.1"/>
    </source>
</evidence>
<evidence type="ECO:0000313" key="11">
    <source>
        <dbReference type="Proteomes" id="UP000076929"/>
    </source>
</evidence>
<sequence length="407" mass="45789">MKPGNLHPAQPQATAPKNKSRMDWPDIAKGISILGVVLLHVALAIPGGQDTLLSQLNSLLDPLRMPLFFMVSGFFAVKVLNQSFGELFQTRLWFYIVPYVIWTPINLYFHRLEGTIFTGREPGTLDWYATSFFLSTNMYWFLYYLTMFNLFLWATRKLPGWAIATLVASLWLLMPAFGEVELLRKTIIYLPIFLIGVYFRPLIIRFAEAATKPKTIVISVALYVAGLALGVISKTMQNAQNHGATILWLMKLRDDFAHVLGGELNGFEMDHLPGTIIRIISLPAGIMLCVWLARIGPVGALLKFLGRHTLPIYIGHALGLSLIFGFCIRWNFMEIDNNAESMWHHTPIWMGIAFACAMLGGYLIHMLSRVPVFGWSLVPPKLPFLSEKPAPQVEQQLNAPTTSQGVR</sequence>
<feature type="region of interest" description="Disordered" evidence="7">
    <location>
        <begin position="1"/>
        <end position="21"/>
    </location>
</feature>
<evidence type="ECO:0000256" key="2">
    <source>
        <dbReference type="ARBA" id="ARBA00007400"/>
    </source>
</evidence>
<dbReference type="Pfam" id="PF01757">
    <property type="entry name" value="Acyl_transf_3"/>
    <property type="match status" value="1"/>
</dbReference>
<feature type="domain" description="Acyltransferase 3" evidence="9">
    <location>
        <begin position="23"/>
        <end position="364"/>
    </location>
</feature>
<feature type="transmembrane region" description="Helical" evidence="8">
    <location>
        <begin position="27"/>
        <end position="45"/>
    </location>
</feature>
<keyword evidence="6 8" id="KW-0472">Membrane</keyword>
<keyword evidence="11" id="KW-1185">Reference proteome</keyword>
<name>A0A172QUQ2_9CORY</name>
<keyword evidence="3" id="KW-1003">Cell membrane</keyword>
<reference evidence="10 11" key="1">
    <citation type="submission" date="2016-05" db="EMBL/GenBank/DDBJ databases">
        <title>Complete genome sequence of Corynebacterium crudilactis, a new Corynebacterium species isolated from raw cow's milk.</title>
        <authorList>
            <person name="Christian R."/>
            <person name="Zimmermann J."/>
            <person name="Lipski A."/>
            <person name="Kalinowski J."/>
        </authorList>
    </citation>
    <scope>NUCLEOTIDE SEQUENCE [LARGE SCALE GENOMIC DNA]</scope>
    <source>
        <strain evidence="10 11">JZ16</strain>
    </source>
</reference>
<protein>
    <recommendedName>
        <fullName evidence="9">Acyltransferase 3 domain-containing protein</fullName>
    </recommendedName>
</protein>
<feature type="transmembrane region" description="Helical" evidence="8">
    <location>
        <begin position="186"/>
        <end position="203"/>
    </location>
</feature>
<proteinExistence type="inferred from homology"/>
<dbReference type="OrthoDB" id="4394033at2"/>
<evidence type="ECO:0000256" key="8">
    <source>
        <dbReference type="SAM" id="Phobius"/>
    </source>
</evidence>
<evidence type="ECO:0000256" key="6">
    <source>
        <dbReference type="ARBA" id="ARBA00023136"/>
    </source>
</evidence>
<evidence type="ECO:0000256" key="4">
    <source>
        <dbReference type="ARBA" id="ARBA00022692"/>
    </source>
</evidence>
<feature type="transmembrane region" description="Helical" evidence="8">
    <location>
        <begin position="215"/>
        <end position="233"/>
    </location>
</feature>
<dbReference type="GO" id="GO:0009246">
    <property type="term" value="P:enterobacterial common antigen biosynthetic process"/>
    <property type="evidence" value="ECO:0007669"/>
    <property type="project" value="TreeGrafter"/>
</dbReference>
<evidence type="ECO:0000256" key="3">
    <source>
        <dbReference type="ARBA" id="ARBA00022475"/>
    </source>
</evidence>
<organism evidence="10 11">
    <name type="scientific">Corynebacterium crudilactis</name>
    <dbReference type="NCBI Taxonomy" id="1652495"/>
    <lineage>
        <taxon>Bacteria</taxon>
        <taxon>Bacillati</taxon>
        <taxon>Actinomycetota</taxon>
        <taxon>Actinomycetes</taxon>
        <taxon>Mycobacteriales</taxon>
        <taxon>Corynebacteriaceae</taxon>
        <taxon>Corynebacterium</taxon>
    </lineage>
</organism>
<keyword evidence="4 8" id="KW-0812">Transmembrane</keyword>
<dbReference type="RefSeq" id="WP_066566766.1">
    <property type="nucleotide sequence ID" value="NZ_CP015622.1"/>
</dbReference>
<dbReference type="PANTHER" id="PTHR40074:SF2">
    <property type="entry name" value="O-ACETYLTRANSFERASE WECH"/>
    <property type="match status" value="1"/>
</dbReference>
<dbReference type="GO" id="GO:0016413">
    <property type="term" value="F:O-acetyltransferase activity"/>
    <property type="evidence" value="ECO:0007669"/>
    <property type="project" value="TreeGrafter"/>
</dbReference>
<dbReference type="GO" id="GO:0005886">
    <property type="term" value="C:plasma membrane"/>
    <property type="evidence" value="ECO:0007669"/>
    <property type="project" value="UniProtKB-SubCell"/>
</dbReference>
<feature type="transmembrane region" description="Helical" evidence="8">
    <location>
        <begin position="348"/>
        <end position="367"/>
    </location>
</feature>